<protein>
    <recommendedName>
        <fullName evidence="3">P-type phospholipid transporter</fullName>
    </recommendedName>
</protein>
<dbReference type="Pfam" id="PF00702">
    <property type="entry name" value="Hydrolase"/>
    <property type="match status" value="1"/>
</dbReference>
<organism evidence="1 2">
    <name type="scientific">Prorocentrum cordatum</name>
    <dbReference type="NCBI Taxonomy" id="2364126"/>
    <lineage>
        <taxon>Eukaryota</taxon>
        <taxon>Sar</taxon>
        <taxon>Alveolata</taxon>
        <taxon>Dinophyceae</taxon>
        <taxon>Prorocentrales</taxon>
        <taxon>Prorocentraceae</taxon>
        <taxon>Prorocentrum</taxon>
    </lineage>
</organism>
<sequence>MQNCSQARPGQAGAAGGPRALGCSRAWPAAGRARPADALPTGGCRAVSAFWPRAVYSAGQPGLPEMAHLGAFARRGLRTLCFATRELGAAELEAWRGAYAAAKATLSDDRADRIQACAEELETRPGLRLLGATAIEDQLQSEVPEVLQQVQEAGIRVWVLTGDKVETAISIAKSCRLLTEDMTQILLEGDGPDHEELLRRAWPRAGGRGGVLANRQREALGVPRWTTTGSAS</sequence>
<dbReference type="InterPro" id="IPR036412">
    <property type="entry name" value="HAD-like_sf"/>
</dbReference>
<proteinExistence type="predicted"/>
<dbReference type="Proteomes" id="UP001189429">
    <property type="component" value="Unassembled WGS sequence"/>
</dbReference>
<evidence type="ECO:0008006" key="3">
    <source>
        <dbReference type="Google" id="ProtNLM"/>
    </source>
</evidence>
<gene>
    <name evidence="1" type="ORF">PCOR1329_LOCUS31221</name>
</gene>
<comment type="caution">
    <text evidence="1">The sequence shown here is derived from an EMBL/GenBank/DDBJ whole genome shotgun (WGS) entry which is preliminary data.</text>
</comment>
<evidence type="ECO:0000313" key="2">
    <source>
        <dbReference type="Proteomes" id="UP001189429"/>
    </source>
</evidence>
<dbReference type="EMBL" id="CAUYUJ010012226">
    <property type="protein sequence ID" value="CAK0833565.1"/>
    <property type="molecule type" value="Genomic_DNA"/>
</dbReference>
<dbReference type="Gene3D" id="3.40.50.1000">
    <property type="entry name" value="HAD superfamily/HAD-like"/>
    <property type="match status" value="1"/>
</dbReference>
<accession>A0ABN9SNY4</accession>
<name>A0ABN9SNY4_9DINO</name>
<dbReference type="PANTHER" id="PTHR24092">
    <property type="entry name" value="PROBABLE PHOSPHOLIPID-TRANSPORTING ATPASE"/>
    <property type="match status" value="1"/>
</dbReference>
<dbReference type="PANTHER" id="PTHR24092:SF218">
    <property type="entry name" value="PHOSPHOLIPID-TRANSPORTING ATPASE"/>
    <property type="match status" value="1"/>
</dbReference>
<evidence type="ECO:0000313" key="1">
    <source>
        <dbReference type="EMBL" id="CAK0833565.1"/>
    </source>
</evidence>
<keyword evidence="2" id="KW-1185">Reference proteome</keyword>
<dbReference type="InterPro" id="IPR023214">
    <property type="entry name" value="HAD_sf"/>
</dbReference>
<dbReference type="SUPFAM" id="SSF56784">
    <property type="entry name" value="HAD-like"/>
    <property type="match status" value="1"/>
</dbReference>
<reference evidence="1" key="1">
    <citation type="submission" date="2023-10" db="EMBL/GenBank/DDBJ databases">
        <authorList>
            <person name="Chen Y."/>
            <person name="Shah S."/>
            <person name="Dougan E. K."/>
            <person name="Thang M."/>
            <person name="Chan C."/>
        </authorList>
    </citation>
    <scope>NUCLEOTIDE SEQUENCE [LARGE SCALE GENOMIC DNA]</scope>
</reference>